<proteinExistence type="predicted"/>
<reference evidence="3" key="1">
    <citation type="journal article" date="2017" name="Nat. Ecol. Evol.">
        <title>Genome expansion and lineage-specific genetic innovations in the forest pathogenic fungi Armillaria.</title>
        <authorList>
            <person name="Sipos G."/>
            <person name="Prasanna A.N."/>
            <person name="Walter M.C."/>
            <person name="O'Connor E."/>
            <person name="Balint B."/>
            <person name="Krizsan K."/>
            <person name="Kiss B."/>
            <person name="Hess J."/>
            <person name="Varga T."/>
            <person name="Slot J."/>
            <person name="Riley R."/>
            <person name="Boka B."/>
            <person name="Rigling D."/>
            <person name="Barry K."/>
            <person name="Lee J."/>
            <person name="Mihaltcheva S."/>
            <person name="LaButti K."/>
            <person name="Lipzen A."/>
            <person name="Waldron R."/>
            <person name="Moloney N.M."/>
            <person name="Sperisen C."/>
            <person name="Kredics L."/>
            <person name="Vagvoelgyi C."/>
            <person name="Patrignani A."/>
            <person name="Fitzpatrick D."/>
            <person name="Nagy I."/>
            <person name="Doyle S."/>
            <person name="Anderson J.B."/>
            <person name="Grigoriev I.V."/>
            <person name="Gueldener U."/>
            <person name="Muensterkoetter M."/>
            <person name="Nagy L.G."/>
        </authorList>
    </citation>
    <scope>NUCLEOTIDE SEQUENCE [LARGE SCALE GENOMIC DNA]</scope>
    <source>
        <strain evidence="3">28-4</strain>
    </source>
</reference>
<evidence type="ECO:0000256" key="1">
    <source>
        <dbReference type="SAM" id="MobiDB-lite"/>
    </source>
</evidence>
<evidence type="ECO:0000313" key="3">
    <source>
        <dbReference type="Proteomes" id="UP000218334"/>
    </source>
</evidence>
<sequence length="458" mass="51049">MPDISSGEPTFSDEPNGRAGVEVVDDDGQGGVLATGGFPCLLIPARRENQGRKIITRWVKSLTKRRVHCVQGAAKVLLGMKTAGRCRIWWWREHGLPLPTSLLDAVDDNVVPEMLVFHVAIQNDVWSRMTIGSKSVGIEETRRDGHGLSKSISLDHQLPGSSRKNSARLCNELPMLHSMLEARTTSFVIGELQRQHQDGMSIFETAFWEFSGKAVQKIQEFRHSTGKTNKLRCGTDRALWITCVNYFDSHAYISSFDLNMMSESLRRQTISLDSSTAPFGPIVATWIKYQPKESDCESLEMYEKDHGSRLGRGAYTLGARTSAGVRHVTAHPLGFLDNTVRIARRDSNEAHISKRRLTIPTEVCLNTDASDYALFSEQRAHAIRRRTSDAGKLFVHILSPSCGDPVLAELLALISFFESNNSCLNNFQIPQTKQDSDMPRPAMAHRFMGNMNDAFGVG</sequence>
<gene>
    <name evidence="2" type="ORF">ARMSODRAFT_976192</name>
</gene>
<dbReference type="Proteomes" id="UP000218334">
    <property type="component" value="Unassembled WGS sequence"/>
</dbReference>
<accession>A0A2H3BZB9</accession>
<feature type="region of interest" description="Disordered" evidence="1">
    <location>
        <begin position="1"/>
        <end position="25"/>
    </location>
</feature>
<evidence type="ECO:0000313" key="2">
    <source>
        <dbReference type="EMBL" id="PBK68386.1"/>
    </source>
</evidence>
<keyword evidence="3" id="KW-1185">Reference proteome</keyword>
<name>A0A2H3BZB9_9AGAR</name>
<organism evidence="2 3">
    <name type="scientific">Armillaria solidipes</name>
    <dbReference type="NCBI Taxonomy" id="1076256"/>
    <lineage>
        <taxon>Eukaryota</taxon>
        <taxon>Fungi</taxon>
        <taxon>Dikarya</taxon>
        <taxon>Basidiomycota</taxon>
        <taxon>Agaricomycotina</taxon>
        <taxon>Agaricomycetes</taxon>
        <taxon>Agaricomycetidae</taxon>
        <taxon>Agaricales</taxon>
        <taxon>Marasmiineae</taxon>
        <taxon>Physalacriaceae</taxon>
        <taxon>Armillaria</taxon>
    </lineage>
</organism>
<dbReference type="EMBL" id="KZ293433">
    <property type="protein sequence ID" value="PBK68386.1"/>
    <property type="molecule type" value="Genomic_DNA"/>
</dbReference>
<dbReference type="AlphaFoldDB" id="A0A2H3BZB9"/>
<protein>
    <submittedName>
        <fullName evidence="2">Uncharacterized protein</fullName>
    </submittedName>
</protein>